<protein>
    <submittedName>
        <fullName evidence="1">Uncharacterized protein</fullName>
    </submittedName>
</protein>
<evidence type="ECO:0000313" key="2">
    <source>
        <dbReference type="Proteomes" id="UP000032304"/>
    </source>
</evidence>
<reference evidence="1 2" key="1">
    <citation type="journal article" date="2012" name="Nature">
        <title>Repeated polyploidization of Gossypium genomes and the evolution of spinnable cotton fibres.</title>
        <authorList>
            <person name="Paterson A.H."/>
            <person name="Wendel J.F."/>
            <person name="Gundlach H."/>
            <person name="Guo H."/>
            <person name="Jenkins J."/>
            <person name="Jin D."/>
            <person name="Llewellyn D."/>
            <person name="Showmaker K.C."/>
            <person name="Shu S."/>
            <person name="Udall J."/>
            <person name="Yoo M.J."/>
            <person name="Byers R."/>
            <person name="Chen W."/>
            <person name="Doron-Faigenboim A."/>
            <person name="Duke M.V."/>
            <person name="Gong L."/>
            <person name="Grimwood J."/>
            <person name="Grover C."/>
            <person name="Grupp K."/>
            <person name="Hu G."/>
            <person name="Lee T.H."/>
            <person name="Li J."/>
            <person name="Lin L."/>
            <person name="Liu T."/>
            <person name="Marler B.S."/>
            <person name="Page J.T."/>
            <person name="Roberts A.W."/>
            <person name="Romanel E."/>
            <person name="Sanders W.S."/>
            <person name="Szadkowski E."/>
            <person name="Tan X."/>
            <person name="Tang H."/>
            <person name="Xu C."/>
            <person name="Wang J."/>
            <person name="Wang Z."/>
            <person name="Zhang D."/>
            <person name="Zhang L."/>
            <person name="Ashrafi H."/>
            <person name="Bedon F."/>
            <person name="Bowers J.E."/>
            <person name="Brubaker C.L."/>
            <person name="Chee P.W."/>
            <person name="Das S."/>
            <person name="Gingle A.R."/>
            <person name="Haigler C.H."/>
            <person name="Harker D."/>
            <person name="Hoffmann L.V."/>
            <person name="Hovav R."/>
            <person name="Jones D.C."/>
            <person name="Lemke C."/>
            <person name="Mansoor S."/>
            <person name="ur Rahman M."/>
            <person name="Rainville L.N."/>
            <person name="Rambani A."/>
            <person name="Reddy U.K."/>
            <person name="Rong J.K."/>
            <person name="Saranga Y."/>
            <person name="Scheffler B.E."/>
            <person name="Scheffler J.A."/>
            <person name="Stelly D.M."/>
            <person name="Triplett B.A."/>
            <person name="Van Deynze A."/>
            <person name="Vaslin M.F."/>
            <person name="Waghmare V.N."/>
            <person name="Walford S.A."/>
            <person name="Wright R.J."/>
            <person name="Zaki E.A."/>
            <person name="Zhang T."/>
            <person name="Dennis E.S."/>
            <person name="Mayer K.F."/>
            <person name="Peterson D.G."/>
            <person name="Rokhsar D.S."/>
            <person name="Wang X."/>
            <person name="Schmutz J."/>
        </authorList>
    </citation>
    <scope>NUCLEOTIDE SEQUENCE [LARGE SCALE GENOMIC DNA]</scope>
</reference>
<dbReference type="Proteomes" id="UP000032304">
    <property type="component" value="Chromosome 9"/>
</dbReference>
<name>A0A0D2TZT9_GOSRA</name>
<gene>
    <name evidence="1" type="ORF">B456_009G343800</name>
</gene>
<keyword evidence="2" id="KW-1185">Reference proteome</keyword>
<accession>A0A0D2TZT9</accession>
<proteinExistence type="predicted"/>
<dbReference type="Gramene" id="KJB61156">
    <property type="protein sequence ID" value="KJB61156"/>
    <property type="gene ID" value="B456_009G343800"/>
</dbReference>
<sequence length="125" mass="14299">MPHTLFRRRIWKIICHPPNILNRCSPPLPNRCHTSTKTLAVPPTPSFSIISTSIVVHHHTLSLHLPSYTLPMLLLPLSPIESTLTSQTRCSNWANQPWQAIVPHIIVAFIVDHHHRYTSIANHLY</sequence>
<organism evidence="1 2">
    <name type="scientific">Gossypium raimondii</name>
    <name type="common">Peruvian cotton</name>
    <name type="synonym">Gossypium klotzschianum subsp. raimondii</name>
    <dbReference type="NCBI Taxonomy" id="29730"/>
    <lineage>
        <taxon>Eukaryota</taxon>
        <taxon>Viridiplantae</taxon>
        <taxon>Streptophyta</taxon>
        <taxon>Embryophyta</taxon>
        <taxon>Tracheophyta</taxon>
        <taxon>Spermatophyta</taxon>
        <taxon>Magnoliopsida</taxon>
        <taxon>eudicotyledons</taxon>
        <taxon>Gunneridae</taxon>
        <taxon>Pentapetalae</taxon>
        <taxon>rosids</taxon>
        <taxon>malvids</taxon>
        <taxon>Malvales</taxon>
        <taxon>Malvaceae</taxon>
        <taxon>Malvoideae</taxon>
        <taxon>Gossypium</taxon>
    </lineage>
</organism>
<dbReference type="AlphaFoldDB" id="A0A0D2TZT9"/>
<evidence type="ECO:0000313" key="1">
    <source>
        <dbReference type="EMBL" id="KJB61156.1"/>
    </source>
</evidence>
<dbReference type="EMBL" id="CM001748">
    <property type="protein sequence ID" value="KJB61156.1"/>
    <property type="molecule type" value="Genomic_DNA"/>
</dbReference>